<evidence type="ECO:0000256" key="1">
    <source>
        <dbReference type="ARBA" id="ARBA00022670"/>
    </source>
</evidence>
<reference evidence="4" key="1">
    <citation type="submission" date="2022-03" db="EMBL/GenBank/DDBJ databases">
        <authorList>
            <person name="Woo C.Y."/>
        </authorList>
    </citation>
    <scope>NUCLEOTIDE SEQUENCE</scope>
    <source>
        <strain evidence="4">CYS-02</strain>
    </source>
</reference>
<evidence type="ECO:0000256" key="2">
    <source>
        <dbReference type="ARBA" id="ARBA00022801"/>
    </source>
</evidence>
<dbReference type="InterPro" id="IPR002884">
    <property type="entry name" value="P_dom"/>
</dbReference>
<dbReference type="Gene3D" id="2.60.120.260">
    <property type="entry name" value="Galactose-binding domain-like"/>
    <property type="match status" value="1"/>
</dbReference>
<gene>
    <name evidence="4" type="ORF">MMF98_07760</name>
</gene>
<feature type="domain" description="P/Homo B" evidence="3">
    <location>
        <begin position="1"/>
        <end position="120"/>
    </location>
</feature>
<evidence type="ECO:0000313" key="5">
    <source>
        <dbReference type="Proteomes" id="UP001139447"/>
    </source>
</evidence>
<dbReference type="InterPro" id="IPR008979">
    <property type="entry name" value="Galactose-bd-like_sf"/>
</dbReference>
<dbReference type="EMBL" id="JALGBI010000001">
    <property type="protein sequence ID" value="MCJ0763101.1"/>
    <property type="molecule type" value="Genomic_DNA"/>
</dbReference>
<organism evidence="4 5">
    <name type="scientific">Variovorax terrae</name>
    <dbReference type="NCBI Taxonomy" id="2923278"/>
    <lineage>
        <taxon>Bacteria</taxon>
        <taxon>Pseudomonadati</taxon>
        <taxon>Pseudomonadota</taxon>
        <taxon>Betaproteobacteria</taxon>
        <taxon>Burkholderiales</taxon>
        <taxon>Comamonadaceae</taxon>
        <taxon>Variovorax</taxon>
    </lineage>
</organism>
<evidence type="ECO:0000259" key="3">
    <source>
        <dbReference type="PROSITE" id="PS51829"/>
    </source>
</evidence>
<evidence type="ECO:0000313" key="4">
    <source>
        <dbReference type="EMBL" id="MCJ0763101.1"/>
    </source>
</evidence>
<dbReference type="AlphaFoldDB" id="A0A9X2AQE8"/>
<dbReference type="Proteomes" id="UP001139447">
    <property type="component" value="Unassembled WGS sequence"/>
</dbReference>
<dbReference type="SUPFAM" id="SSF49785">
    <property type="entry name" value="Galactose-binding domain-like"/>
    <property type="match status" value="1"/>
</dbReference>
<keyword evidence="1" id="KW-0645">Protease</keyword>
<dbReference type="PROSITE" id="PS51829">
    <property type="entry name" value="P_HOMO_B"/>
    <property type="match status" value="1"/>
</dbReference>
<protein>
    <submittedName>
        <fullName evidence="4">Proprotein convertase P-domain-containing protein</fullName>
    </submittedName>
</protein>
<accession>A0A9X2AQE8</accession>
<keyword evidence="2" id="KW-0378">Hydrolase</keyword>
<keyword evidence="5" id="KW-1185">Reference proteome</keyword>
<comment type="caution">
    <text evidence="4">The sequence shown here is derived from an EMBL/GenBank/DDBJ whole genome shotgun (WGS) entry which is preliminary data.</text>
</comment>
<sequence>MTAVPIPYRDGNGSRGAIPIAVAGDLNVESVQVSFGTTHTAPANLRLVLTSPRGTRSHLLLPFSVLVPTPGGFEGELLSSNAFLDESSQGTWKLEVVDVTQPTGDTTAQLQGWAIRILGR</sequence>
<proteinExistence type="predicted"/>
<name>A0A9X2AQE8_9BURK</name>
<dbReference type="GO" id="GO:0004252">
    <property type="term" value="F:serine-type endopeptidase activity"/>
    <property type="evidence" value="ECO:0007669"/>
    <property type="project" value="InterPro"/>
</dbReference>
<dbReference type="GO" id="GO:0006508">
    <property type="term" value="P:proteolysis"/>
    <property type="evidence" value="ECO:0007669"/>
    <property type="project" value="UniProtKB-KW"/>
</dbReference>
<dbReference type="Pfam" id="PF01483">
    <property type="entry name" value="P_proprotein"/>
    <property type="match status" value="1"/>
</dbReference>